<gene>
    <name evidence="1" type="ORF">L9F63_006194</name>
</gene>
<dbReference type="EMBL" id="JASPKZ010009370">
    <property type="protein sequence ID" value="KAJ9577220.1"/>
    <property type="molecule type" value="Genomic_DNA"/>
</dbReference>
<comment type="caution">
    <text evidence="1">The sequence shown here is derived from an EMBL/GenBank/DDBJ whole genome shotgun (WGS) entry which is preliminary data.</text>
</comment>
<feature type="non-terminal residue" evidence="1">
    <location>
        <position position="168"/>
    </location>
</feature>
<protein>
    <submittedName>
        <fullName evidence="1">Uncharacterized protein</fullName>
    </submittedName>
</protein>
<evidence type="ECO:0000313" key="1">
    <source>
        <dbReference type="EMBL" id="KAJ9577220.1"/>
    </source>
</evidence>
<accession>A0AAD7ZAQ0</accession>
<dbReference type="Proteomes" id="UP001233999">
    <property type="component" value="Unassembled WGS sequence"/>
</dbReference>
<evidence type="ECO:0000313" key="2">
    <source>
        <dbReference type="Proteomes" id="UP001233999"/>
    </source>
</evidence>
<dbReference type="AlphaFoldDB" id="A0AAD7ZAQ0"/>
<proteinExistence type="predicted"/>
<name>A0AAD7ZAQ0_DIPPU</name>
<feature type="non-terminal residue" evidence="1">
    <location>
        <position position="1"/>
    </location>
</feature>
<reference evidence="1" key="1">
    <citation type="journal article" date="2023" name="IScience">
        <title>Live-bearing cockroach genome reveals convergent evolutionary mechanisms linked to viviparity in insects and beyond.</title>
        <authorList>
            <person name="Fouks B."/>
            <person name="Harrison M.C."/>
            <person name="Mikhailova A.A."/>
            <person name="Marchal E."/>
            <person name="English S."/>
            <person name="Carruthers M."/>
            <person name="Jennings E.C."/>
            <person name="Chiamaka E.L."/>
            <person name="Frigard R.A."/>
            <person name="Pippel M."/>
            <person name="Attardo G.M."/>
            <person name="Benoit J.B."/>
            <person name="Bornberg-Bauer E."/>
            <person name="Tobe S.S."/>
        </authorList>
    </citation>
    <scope>NUCLEOTIDE SEQUENCE</scope>
    <source>
        <strain evidence="1">Stay&amp;Tobe</strain>
    </source>
</reference>
<reference evidence="1" key="2">
    <citation type="submission" date="2023-05" db="EMBL/GenBank/DDBJ databases">
        <authorList>
            <person name="Fouks B."/>
        </authorList>
    </citation>
    <scope>NUCLEOTIDE SEQUENCE</scope>
    <source>
        <strain evidence="1">Stay&amp;Tobe</strain>
        <tissue evidence="1">Testes</tissue>
    </source>
</reference>
<organism evidence="1 2">
    <name type="scientific">Diploptera punctata</name>
    <name type="common">Pacific beetle cockroach</name>
    <dbReference type="NCBI Taxonomy" id="6984"/>
    <lineage>
        <taxon>Eukaryota</taxon>
        <taxon>Metazoa</taxon>
        <taxon>Ecdysozoa</taxon>
        <taxon>Arthropoda</taxon>
        <taxon>Hexapoda</taxon>
        <taxon>Insecta</taxon>
        <taxon>Pterygota</taxon>
        <taxon>Neoptera</taxon>
        <taxon>Polyneoptera</taxon>
        <taxon>Dictyoptera</taxon>
        <taxon>Blattodea</taxon>
        <taxon>Blaberoidea</taxon>
        <taxon>Blaberidae</taxon>
        <taxon>Diplopterinae</taxon>
        <taxon>Diploptera</taxon>
    </lineage>
</organism>
<keyword evidence="2" id="KW-1185">Reference proteome</keyword>
<sequence>VILVSFSSNRAQYTFLSSHSITDNVCFFLQTLFIPDDTEFKERIQPALHTGSVLTCILVVATLILQVNAWRVDFCGLASNTSTILFVVSASVLKRGLPGVDGCNANCNLLLHIQRHLNNCLSNGNFIFPVMPKLYKIFEIVGLNKRFPDISIILMLIIVNLRLPRCGA</sequence>